<evidence type="ECO:0000256" key="9">
    <source>
        <dbReference type="ARBA" id="ARBA00048233"/>
    </source>
</evidence>
<evidence type="ECO:0000256" key="10">
    <source>
        <dbReference type="ARBA" id="ARBA00048881"/>
    </source>
</evidence>
<keyword evidence="5" id="KW-0560">Oxidoreductase</keyword>
<evidence type="ECO:0000256" key="8">
    <source>
        <dbReference type="ARBA" id="ARBA00023101"/>
    </source>
</evidence>
<protein>
    <recommendedName>
        <fullName evidence="3">tyrosinase</fullName>
        <ecNumber evidence="3">1.14.18.1</ecNumber>
    </recommendedName>
</protein>
<comment type="cofactor">
    <cofactor evidence="1">
        <name>Cu(2+)</name>
        <dbReference type="ChEBI" id="CHEBI:29036"/>
    </cofactor>
</comment>
<feature type="domain" description="Tyrosinase copper-binding" evidence="13">
    <location>
        <begin position="296"/>
        <end position="307"/>
    </location>
</feature>
<evidence type="ECO:0000259" key="13">
    <source>
        <dbReference type="PROSITE" id="PS00498"/>
    </source>
</evidence>
<evidence type="ECO:0000256" key="6">
    <source>
        <dbReference type="ARBA" id="ARBA00023008"/>
    </source>
</evidence>
<evidence type="ECO:0000256" key="11">
    <source>
        <dbReference type="SAM" id="SignalP"/>
    </source>
</evidence>
<dbReference type="GeneID" id="96006672"/>
<comment type="caution">
    <text evidence="14">The sequence shown here is derived from an EMBL/GenBank/DDBJ whole genome shotgun (WGS) entry which is preliminary data.</text>
</comment>
<evidence type="ECO:0000256" key="5">
    <source>
        <dbReference type="ARBA" id="ARBA00023002"/>
    </source>
</evidence>
<accession>A0AB34KNK6</accession>
<feature type="chain" id="PRO_5044289466" description="tyrosinase" evidence="11">
    <location>
        <begin position="20"/>
        <end position="586"/>
    </location>
</feature>
<proteinExistence type="inferred from homology"/>
<dbReference type="PANTHER" id="PTHR11474">
    <property type="entry name" value="TYROSINASE FAMILY MEMBER"/>
    <property type="match status" value="1"/>
</dbReference>
<dbReference type="EMBL" id="JAAQHG020000014">
    <property type="protein sequence ID" value="KAL1586559.1"/>
    <property type="molecule type" value="Genomic_DNA"/>
</dbReference>
<dbReference type="AlphaFoldDB" id="A0AB34KNK6"/>
<keyword evidence="15" id="KW-1185">Reference proteome</keyword>
<reference evidence="14 15" key="1">
    <citation type="journal article" date="2020" name="Microbiol. Resour. Announc.">
        <title>Draft Genome Sequence of a Cladosporium Species Isolated from the Mesophotic Ascidian Didemnum maculosum.</title>
        <authorList>
            <person name="Gioti A."/>
            <person name="Siaperas R."/>
            <person name="Nikolaivits E."/>
            <person name="Le Goff G."/>
            <person name="Ouazzani J."/>
            <person name="Kotoulas G."/>
            <person name="Topakas E."/>
        </authorList>
    </citation>
    <scope>NUCLEOTIDE SEQUENCE [LARGE SCALE GENOMIC DNA]</scope>
    <source>
        <strain evidence="14 15">TM138-S3</strain>
    </source>
</reference>
<keyword evidence="7" id="KW-0503">Monooxygenase</keyword>
<evidence type="ECO:0000259" key="12">
    <source>
        <dbReference type="PROSITE" id="PS00497"/>
    </source>
</evidence>
<dbReference type="PANTHER" id="PTHR11474:SF76">
    <property type="entry name" value="SHKT DOMAIN-CONTAINING PROTEIN"/>
    <property type="match status" value="1"/>
</dbReference>
<dbReference type="GO" id="GO:0042438">
    <property type="term" value="P:melanin biosynthetic process"/>
    <property type="evidence" value="ECO:0007669"/>
    <property type="project" value="UniProtKB-KW"/>
</dbReference>
<dbReference type="PRINTS" id="PR00092">
    <property type="entry name" value="TYROSINASE"/>
</dbReference>
<dbReference type="SUPFAM" id="SSF48056">
    <property type="entry name" value="Di-copper centre-containing domain"/>
    <property type="match status" value="1"/>
</dbReference>
<dbReference type="GO" id="GO:0004503">
    <property type="term" value="F:tyrosinase activity"/>
    <property type="evidence" value="ECO:0007669"/>
    <property type="project" value="UniProtKB-EC"/>
</dbReference>
<dbReference type="InterPro" id="IPR002227">
    <property type="entry name" value="Tyrosinase_Cu-bd"/>
</dbReference>
<dbReference type="Proteomes" id="UP000803884">
    <property type="component" value="Unassembled WGS sequence"/>
</dbReference>
<evidence type="ECO:0000313" key="15">
    <source>
        <dbReference type="Proteomes" id="UP000803884"/>
    </source>
</evidence>
<comment type="catalytic activity">
    <reaction evidence="10">
        <text>L-tyrosine + O2 = L-dopaquinone + H2O</text>
        <dbReference type="Rhea" id="RHEA:18117"/>
        <dbReference type="ChEBI" id="CHEBI:15377"/>
        <dbReference type="ChEBI" id="CHEBI:15379"/>
        <dbReference type="ChEBI" id="CHEBI:57924"/>
        <dbReference type="ChEBI" id="CHEBI:58315"/>
        <dbReference type="EC" id="1.14.18.1"/>
    </reaction>
</comment>
<evidence type="ECO:0000256" key="4">
    <source>
        <dbReference type="ARBA" id="ARBA00022723"/>
    </source>
</evidence>
<evidence type="ECO:0000256" key="2">
    <source>
        <dbReference type="ARBA" id="ARBA00009928"/>
    </source>
</evidence>
<keyword evidence="8" id="KW-0470">Melanin biosynthesis</keyword>
<keyword evidence="4" id="KW-0479">Metal-binding</keyword>
<dbReference type="InterPro" id="IPR041640">
    <property type="entry name" value="Tyrosinase_C"/>
</dbReference>
<dbReference type="Pfam" id="PF18132">
    <property type="entry name" value="Tyrosinase_C"/>
    <property type="match status" value="1"/>
</dbReference>
<keyword evidence="11" id="KW-0732">Signal</keyword>
<sequence length="586" mass="65288">MFSLRQAGLLFAVTNIASAFPAQALPGIQRRQAENGTFIETKGVTDGQLGFRKEIHELQRDADAWNMYLLGLSRFKDVDGLDPTSFYQIAAIHGQPYVAWDNVGQCDDCQPAGYCTHQSTLFPTWHRAYLALFEQSLVNNAIIVAEQYTGEDRDRYMQAAQNLRIPFWDWAALPAEGENPFPQMFTDESVFVNSPNGPMNISNPLLGYTFKEDEEHSFIDGDQTQRKPTFTQDNRKQLRSDLWTTLSSDQTYNAFSTEALAADNGDFNPSSLEALHDNIHVLTGGHMAIVPQAAYDPVFWLHHTNVDRIFAIYQAAYPEKWLVETAEVGSTMWYSSGTVKDSTSELQPFHQTSDGEYWISDNLRDTKTFNYVYSDLNSQGAPQLINSLYADQGQNFQAGSDEKGSLSKRVGDADSLGGYVDNLLNPPLLNGKTTEYIASIEVDAMRMNGSFTLFLFDGSFNEEDASNWQCEENLIGSHGFFASPTPMETDSKVRAGISITSILFSRSLAGFLDNLTNGGVSSYLKDRIDWRVVTADGCIKEAKDVPGLHVKVVASEVEIPDDKNTLPKWGAFDILHEITDGKNQCA</sequence>
<dbReference type="Pfam" id="PF00264">
    <property type="entry name" value="Tyrosinase"/>
    <property type="match status" value="1"/>
</dbReference>
<dbReference type="EC" id="1.14.18.1" evidence="3"/>
<evidence type="ECO:0000256" key="3">
    <source>
        <dbReference type="ARBA" id="ARBA00011906"/>
    </source>
</evidence>
<dbReference type="Gene3D" id="1.10.1280.10">
    <property type="entry name" value="Di-copper center containing domain from catechol oxidase"/>
    <property type="match status" value="1"/>
</dbReference>
<comment type="catalytic activity">
    <reaction evidence="9">
        <text>2 L-dopa + O2 = 2 L-dopaquinone + 2 H2O</text>
        <dbReference type="Rhea" id="RHEA:34287"/>
        <dbReference type="ChEBI" id="CHEBI:15377"/>
        <dbReference type="ChEBI" id="CHEBI:15379"/>
        <dbReference type="ChEBI" id="CHEBI:57504"/>
        <dbReference type="ChEBI" id="CHEBI:57924"/>
        <dbReference type="EC" id="1.14.18.1"/>
    </reaction>
</comment>
<evidence type="ECO:0000313" key="14">
    <source>
        <dbReference type="EMBL" id="KAL1586559.1"/>
    </source>
</evidence>
<dbReference type="GO" id="GO:0046872">
    <property type="term" value="F:metal ion binding"/>
    <property type="evidence" value="ECO:0007669"/>
    <property type="project" value="UniProtKB-KW"/>
</dbReference>
<comment type="similarity">
    <text evidence="2">Belongs to the tyrosinase family.</text>
</comment>
<dbReference type="RefSeq" id="XP_069229664.1">
    <property type="nucleotide sequence ID" value="XM_069373834.1"/>
</dbReference>
<dbReference type="InterPro" id="IPR050316">
    <property type="entry name" value="Tyrosinase/Hemocyanin"/>
</dbReference>
<evidence type="ECO:0000256" key="1">
    <source>
        <dbReference type="ARBA" id="ARBA00001973"/>
    </source>
</evidence>
<dbReference type="PROSITE" id="PS00497">
    <property type="entry name" value="TYROSINASE_1"/>
    <property type="match status" value="1"/>
</dbReference>
<name>A0AB34KNK6_9PEZI</name>
<evidence type="ECO:0000256" key="7">
    <source>
        <dbReference type="ARBA" id="ARBA00023033"/>
    </source>
</evidence>
<feature type="domain" description="Tyrosinase copper-binding" evidence="12">
    <location>
        <begin position="117"/>
        <end position="134"/>
    </location>
</feature>
<gene>
    <name evidence="14" type="ORF">WHR41_05229</name>
</gene>
<feature type="signal peptide" evidence="11">
    <location>
        <begin position="1"/>
        <end position="19"/>
    </location>
</feature>
<organism evidence="14 15">
    <name type="scientific">Cladosporium halotolerans</name>
    <dbReference type="NCBI Taxonomy" id="1052096"/>
    <lineage>
        <taxon>Eukaryota</taxon>
        <taxon>Fungi</taxon>
        <taxon>Dikarya</taxon>
        <taxon>Ascomycota</taxon>
        <taxon>Pezizomycotina</taxon>
        <taxon>Dothideomycetes</taxon>
        <taxon>Dothideomycetidae</taxon>
        <taxon>Cladosporiales</taxon>
        <taxon>Cladosporiaceae</taxon>
        <taxon>Cladosporium</taxon>
    </lineage>
</organism>
<dbReference type="PROSITE" id="PS00498">
    <property type="entry name" value="TYROSINASE_2"/>
    <property type="match status" value="1"/>
</dbReference>
<dbReference type="InterPro" id="IPR008922">
    <property type="entry name" value="Di-copper_centre_dom_sf"/>
</dbReference>
<keyword evidence="6" id="KW-0186">Copper</keyword>